<evidence type="ECO:0000313" key="5">
    <source>
        <dbReference type="Proteomes" id="UP001178461"/>
    </source>
</evidence>
<dbReference type="SMART" id="SM00406">
    <property type="entry name" value="IGv"/>
    <property type="match status" value="2"/>
</dbReference>
<dbReference type="InterPro" id="IPR013106">
    <property type="entry name" value="Ig_V-set"/>
</dbReference>
<feature type="domain" description="Ig-like" evidence="3">
    <location>
        <begin position="39"/>
        <end position="125"/>
    </location>
</feature>
<feature type="transmembrane region" description="Helical" evidence="2">
    <location>
        <begin position="272"/>
        <end position="295"/>
    </location>
</feature>
<dbReference type="InterPro" id="IPR042842">
    <property type="entry name" value="CD226"/>
</dbReference>
<dbReference type="AlphaFoldDB" id="A0AA35PBH2"/>
<dbReference type="Pfam" id="PF07686">
    <property type="entry name" value="V-set"/>
    <property type="match status" value="1"/>
</dbReference>
<dbReference type="PROSITE" id="PS50835">
    <property type="entry name" value="IG_LIKE"/>
    <property type="match status" value="1"/>
</dbReference>
<dbReference type="GO" id="GO:0050839">
    <property type="term" value="F:cell adhesion molecule binding"/>
    <property type="evidence" value="ECO:0007669"/>
    <property type="project" value="TreeGrafter"/>
</dbReference>
<dbReference type="EMBL" id="OX395132">
    <property type="protein sequence ID" value="CAI5779800.1"/>
    <property type="molecule type" value="Genomic_DNA"/>
</dbReference>
<keyword evidence="2" id="KW-0472">Membrane</keyword>
<sequence length="387" mass="43936">MWSGNRHLDEVLVTVFLVVLEMDYLAFFIVAALQSYQIEGEHVDSTVKLASAMTLECVFPKAANIVQMFWRKEEGKENIAIFKLPDQLYISSKYKDRVSVTNDTSNIKSLVFNSTTWEDTGFYLCSFHTFPLGIWKKRIQVVQSAGDFEPRNLSYRHMIAEPGANVNFTYGPDPETTLYQVKWKRIYTDHVDLIVQCDTSGIAVYGSDYEDRVVIDCAARVDSTIVLRNVTASDSGMYSCFYIGTNGANATVWTKLTIDGNISLESHSDQRIFVIAGAAAVLSLIMILIITALICHHKKKKKKKRMMMMKAFRLAHTQANQRQMRLQRVKANGVQQPREQDIDKKHQNKPSNKYGRPGCQSAVNTSRGQMTEDPVYANCTNCSHRHM</sequence>
<dbReference type="Gene3D" id="2.60.40.10">
    <property type="entry name" value="Immunoglobulins"/>
    <property type="match status" value="2"/>
</dbReference>
<dbReference type="InterPro" id="IPR036179">
    <property type="entry name" value="Ig-like_dom_sf"/>
</dbReference>
<dbReference type="PANTHER" id="PTHR47011:SF1">
    <property type="entry name" value="CD226 ANTIGEN"/>
    <property type="match status" value="1"/>
</dbReference>
<evidence type="ECO:0000259" key="3">
    <source>
        <dbReference type="PROSITE" id="PS50835"/>
    </source>
</evidence>
<dbReference type="SUPFAM" id="SSF48726">
    <property type="entry name" value="Immunoglobulin"/>
    <property type="match status" value="2"/>
</dbReference>
<dbReference type="Proteomes" id="UP001178461">
    <property type="component" value="Chromosome 7"/>
</dbReference>
<dbReference type="GO" id="GO:0002891">
    <property type="term" value="P:positive regulation of immunoglobulin mediated immune response"/>
    <property type="evidence" value="ECO:0007669"/>
    <property type="project" value="TreeGrafter"/>
</dbReference>
<dbReference type="InterPro" id="IPR003599">
    <property type="entry name" value="Ig_sub"/>
</dbReference>
<proteinExistence type="predicted"/>
<keyword evidence="2" id="KW-1133">Transmembrane helix</keyword>
<organism evidence="4 5">
    <name type="scientific">Podarcis lilfordi</name>
    <name type="common">Lilford's wall lizard</name>
    <dbReference type="NCBI Taxonomy" id="74358"/>
    <lineage>
        <taxon>Eukaryota</taxon>
        <taxon>Metazoa</taxon>
        <taxon>Chordata</taxon>
        <taxon>Craniata</taxon>
        <taxon>Vertebrata</taxon>
        <taxon>Euteleostomi</taxon>
        <taxon>Lepidosauria</taxon>
        <taxon>Squamata</taxon>
        <taxon>Bifurcata</taxon>
        <taxon>Unidentata</taxon>
        <taxon>Episquamata</taxon>
        <taxon>Laterata</taxon>
        <taxon>Lacertibaenia</taxon>
        <taxon>Lacertidae</taxon>
        <taxon>Podarcis</taxon>
    </lineage>
</organism>
<evidence type="ECO:0000256" key="2">
    <source>
        <dbReference type="SAM" id="Phobius"/>
    </source>
</evidence>
<dbReference type="InterPro" id="IPR013783">
    <property type="entry name" value="Ig-like_fold"/>
</dbReference>
<evidence type="ECO:0000313" key="4">
    <source>
        <dbReference type="EMBL" id="CAI5779800.1"/>
    </source>
</evidence>
<feature type="region of interest" description="Disordered" evidence="1">
    <location>
        <begin position="330"/>
        <end position="367"/>
    </location>
</feature>
<dbReference type="SMART" id="SM00409">
    <property type="entry name" value="IG"/>
    <property type="match status" value="2"/>
</dbReference>
<dbReference type="InterPro" id="IPR007110">
    <property type="entry name" value="Ig-like_dom"/>
</dbReference>
<gene>
    <name evidence="4" type="ORF">PODLI_1B024215</name>
</gene>
<feature type="transmembrane region" description="Helical" evidence="2">
    <location>
        <begin position="12"/>
        <end position="33"/>
    </location>
</feature>
<reference evidence="4" key="1">
    <citation type="submission" date="2022-12" db="EMBL/GenBank/DDBJ databases">
        <authorList>
            <person name="Alioto T."/>
            <person name="Alioto T."/>
            <person name="Gomez Garrido J."/>
        </authorList>
    </citation>
    <scope>NUCLEOTIDE SEQUENCE</scope>
</reference>
<evidence type="ECO:0000256" key="1">
    <source>
        <dbReference type="SAM" id="MobiDB-lite"/>
    </source>
</evidence>
<keyword evidence="5" id="KW-1185">Reference proteome</keyword>
<keyword evidence="2" id="KW-0812">Transmembrane</keyword>
<accession>A0AA35PBH2</accession>
<name>A0AA35PBH2_9SAUR</name>
<dbReference type="GO" id="GO:0002729">
    <property type="term" value="P:positive regulation of natural killer cell cytokine production"/>
    <property type="evidence" value="ECO:0007669"/>
    <property type="project" value="InterPro"/>
</dbReference>
<protein>
    <submittedName>
        <fullName evidence="4">CD226 antigen</fullName>
    </submittedName>
</protein>
<dbReference type="PANTHER" id="PTHR47011">
    <property type="entry name" value="CD226 ANTIGEN"/>
    <property type="match status" value="1"/>
</dbReference>
<dbReference type="GO" id="GO:0009897">
    <property type="term" value="C:external side of plasma membrane"/>
    <property type="evidence" value="ECO:0007669"/>
    <property type="project" value="TreeGrafter"/>
</dbReference>